<evidence type="ECO:0000313" key="2">
    <source>
        <dbReference type="Proteomes" id="UP001324634"/>
    </source>
</evidence>
<dbReference type="AlphaFoldDB" id="A0AAX4HPJ2"/>
<sequence>MKFVSYLEILAGAAIVYFIQNKVTHMLGYLLIFIGLSYVIWNEEISFDLDEKNSLIHWNKKKFLRQSNKTIPYSDIKRIFVQRVGKASSFTEFFCVSMELQSGEVISSPERFSTEAEAYANANQLKNLLLPHSGI</sequence>
<dbReference type="Proteomes" id="UP001324634">
    <property type="component" value="Chromosome"/>
</dbReference>
<protein>
    <recommendedName>
        <fullName evidence="3">DUF304 domain-containing protein</fullName>
    </recommendedName>
</protein>
<accession>A0AAX4HPJ2</accession>
<evidence type="ECO:0008006" key="3">
    <source>
        <dbReference type="Google" id="ProtNLM"/>
    </source>
</evidence>
<keyword evidence="2" id="KW-1185">Reference proteome</keyword>
<name>A0AAX4HPJ2_9BACT</name>
<reference evidence="1 2" key="1">
    <citation type="submission" date="2023-11" db="EMBL/GenBank/DDBJ databases">
        <title>Peredibacter starrii A3.12.</title>
        <authorList>
            <person name="Mitchell R.J."/>
        </authorList>
    </citation>
    <scope>NUCLEOTIDE SEQUENCE [LARGE SCALE GENOMIC DNA]</scope>
    <source>
        <strain evidence="1 2">A3.12</strain>
    </source>
</reference>
<dbReference type="EMBL" id="CP139487">
    <property type="protein sequence ID" value="WPU65041.1"/>
    <property type="molecule type" value="Genomic_DNA"/>
</dbReference>
<gene>
    <name evidence="1" type="ORF">SOO65_20300</name>
</gene>
<organism evidence="1 2">
    <name type="scientific">Peredibacter starrii</name>
    <dbReference type="NCBI Taxonomy" id="28202"/>
    <lineage>
        <taxon>Bacteria</taxon>
        <taxon>Pseudomonadati</taxon>
        <taxon>Bdellovibrionota</taxon>
        <taxon>Bacteriovoracia</taxon>
        <taxon>Bacteriovoracales</taxon>
        <taxon>Bacteriovoracaceae</taxon>
        <taxon>Peredibacter</taxon>
    </lineage>
</organism>
<proteinExistence type="predicted"/>
<dbReference type="KEGG" id="psti:SOO65_20300"/>
<dbReference type="RefSeq" id="WP_321394987.1">
    <property type="nucleotide sequence ID" value="NZ_CP139487.1"/>
</dbReference>
<evidence type="ECO:0000313" key="1">
    <source>
        <dbReference type="EMBL" id="WPU65041.1"/>
    </source>
</evidence>